<keyword evidence="1" id="KW-0732">Signal</keyword>
<keyword evidence="3" id="KW-1185">Reference proteome</keyword>
<protein>
    <recommendedName>
        <fullName evidence="4">Coagulation factor 5/8 type domain-containing protein</fullName>
    </recommendedName>
</protein>
<dbReference type="Proteomes" id="UP000800036">
    <property type="component" value="Unassembled WGS sequence"/>
</dbReference>
<sequence>MKLFSLVTAVILTLTLPRTATAAEPIRAIYLFKDVLKFNTTALTTSNFTTLIIFGLGITEDGSIKYYSNTPGSVDKVVATNGTYVGGAVLTQRVRSLKTAVNSSVSRVEISMNSQNVRQLMNKPGASVNTPLAKNLAALRSHWDLDALSNNDGSIYDLASTVAFAKLVGKLGYKYTILPWQNVDYWATLVRELNTEALDDNDELLDRVYLQCYDGGAGNDPRSWWARLGTRVVPLVWVTNDYKPVYGSTPAQARAKFSNWKARGSVEGVEYWNDYDIEKTKPPYAAYGDALDSVFV</sequence>
<evidence type="ECO:0000256" key="1">
    <source>
        <dbReference type="SAM" id="SignalP"/>
    </source>
</evidence>
<feature type="signal peptide" evidence="1">
    <location>
        <begin position="1"/>
        <end position="22"/>
    </location>
</feature>
<feature type="chain" id="PRO_5025469014" description="Coagulation factor 5/8 type domain-containing protein" evidence="1">
    <location>
        <begin position="23"/>
        <end position="296"/>
    </location>
</feature>
<accession>A0A6A5VPE2</accession>
<reference evidence="2" key="1">
    <citation type="journal article" date="2020" name="Stud. Mycol.">
        <title>101 Dothideomycetes genomes: a test case for predicting lifestyles and emergence of pathogens.</title>
        <authorList>
            <person name="Haridas S."/>
            <person name="Albert R."/>
            <person name="Binder M."/>
            <person name="Bloem J."/>
            <person name="Labutti K."/>
            <person name="Salamov A."/>
            <person name="Andreopoulos B."/>
            <person name="Baker S."/>
            <person name="Barry K."/>
            <person name="Bills G."/>
            <person name="Bluhm B."/>
            <person name="Cannon C."/>
            <person name="Castanera R."/>
            <person name="Culley D."/>
            <person name="Daum C."/>
            <person name="Ezra D."/>
            <person name="Gonzalez J."/>
            <person name="Henrissat B."/>
            <person name="Kuo A."/>
            <person name="Liang C."/>
            <person name="Lipzen A."/>
            <person name="Lutzoni F."/>
            <person name="Magnuson J."/>
            <person name="Mondo S."/>
            <person name="Nolan M."/>
            <person name="Ohm R."/>
            <person name="Pangilinan J."/>
            <person name="Park H.-J."/>
            <person name="Ramirez L."/>
            <person name="Alfaro M."/>
            <person name="Sun H."/>
            <person name="Tritt A."/>
            <person name="Yoshinaga Y."/>
            <person name="Zwiers L.-H."/>
            <person name="Turgeon B."/>
            <person name="Goodwin S."/>
            <person name="Spatafora J."/>
            <person name="Crous P."/>
            <person name="Grigoriev I."/>
        </authorList>
    </citation>
    <scope>NUCLEOTIDE SEQUENCE</scope>
    <source>
        <strain evidence="2">CBS 107.79</strain>
    </source>
</reference>
<dbReference type="AlphaFoldDB" id="A0A6A5VPE2"/>
<organism evidence="2 3">
    <name type="scientific">Bimuria novae-zelandiae CBS 107.79</name>
    <dbReference type="NCBI Taxonomy" id="1447943"/>
    <lineage>
        <taxon>Eukaryota</taxon>
        <taxon>Fungi</taxon>
        <taxon>Dikarya</taxon>
        <taxon>Ascomycota</taxon>
        <taxon>Pezizomycotina</taxon>
        <taxon>Dothideomycetes</taxon>
        <taxon>Pleosporomycetidae</taxon>
        <taxon>Pleosporales</taxon>
        <taxon>Massarineae</taxon>
        <taxon>Didymosphaeriaceae</taxon>
        <taxon>Bimuria</taxon>
    </lineage>
</organism>
<evidence type="ECO:0000313" key="2">
    <source>
        <dbReference type="EMBL" id="KAF1978389.1"/>
    </source>
</evidence>
<gene>
    <name evidence="2" type="ORF">BU23DRAFT_223196</name>
</gene>
<dbReference type="OrthoDB" id="5186230at2759"/>
<dbReference type="EMBL" id="ML976660">
    <property type="protein sequence ID" value="KAF1978389.1"/>
    <property type="molecule type" value="Genomic_DNA"/>
</dbReference>
<proteinExistence type="predicted"/>
<name>A0A6A5VPE2_9PLEO</name>
<evidence type="ECO:0000313" key="3">
    <source>
        <dbReference type="Proteomes" id="UP000800036"/>
    </source>
</evidence>
<evidence type="ECO:0008006" key="4">
    <source>
        <dbReference type="Google" id="ProtNLM"/>
    </source>
</evidence>